<protein>
    <submittedName>
        <fullName evidence="2">Uncharacterized protein</fullName>
    </submittedName>
</protein>
<proteinExistence type="predicted"/>
<keyword evidence="1" id="KW-0732">Signal</keyword>
<dbReference type="GO" id="GO:0016829">
    <property type="term" value="F:lyase activity"/>
    <property type="evidence" value="ECO:0007669"/>
    <property type="project" value="InterPro"/>
</dbReference>
<accession>A0AAV2HYD2</accession>
<dbReference type="InterPro" id="IPR038672">
    <property type="entry name" value="CpcT/CpeT_sf"/>
</dbReference>
<feature type="chain" id="PRO_5043740991" evidence="1">
    <location>
        <begin position="22"/>
        <end position="232"/>
    </location>
</feature>
<keyword evidence="3" id="KW-1185">Reference proteome</keyword>
<reference evidence="2 3" key="1">
    <citation type="submission" date="2024-04" db="EMBL/GenBank/DDBJ databases">
        <authorList>
            <consortium name="Genoscope - CEA"/>
            <person name="William W."/>
        </authorList>
    </citation>
    <scope>NUCLEOTIDE SEQUENCE [LARGE SCALE GENOMIC DNA]</scope>
</reference>
<feature type="signal peptide" evidence="1">
    <location>
        <begin position="1"/>
        <end position="21"/>
    </location>
</feature>
<organism evidence="2 3">
    <name type="scientific">Lymnaea stagnalis</name>
    <name type="common">Great pond snail</name>
    <name type="synonym">Helix stagnalis</name>
    <dbReference type="NCBI Taxonomy" id="6523"/>
    <lineage>
        <taxon>Eukaryota</taxon>
        <taxon>Metazoa</taxon>
        <taxon>Spiralia</taxon>
        <taxon>Lophotrochozoa</taxon>
        <taxon>Mollusca</taxon>
        <taxon>Gastropoda</taxon>
        <taxon>Heterobranchia</taxon>
        <taxon>Euthyneura</taxon>
        <taxon>Panpulmonata</taxon>
        <taxon>Hygrophila</taxon>
        <taxon>Lymnaeoidea</taxon>
        <taxon>Lymnaeidae</taxon>
        <taxon>Lymnaea</taxon>
    </lineage>
</organism>
<dbReference type="Proteomes" id="UP001497497">
    <property type="component" value="Unassembled WGS sequence"/>
</dbReference>
<dbReference type="InterPro" id="IPR010404">
    <property type="entry name" value="CpcT/CpeT"/>
</dbReference>
<dbReference type="Pfam" id="PF06206">
    <property type="entry name" value="CpeT"/>
    <property type="match status" value="1"/>
</dbReference>
<sequence>MRLQAVLMLLCIASWLSGTESDGRKEPSQRLLTFLSLYSGSFGNAQQVKQELDSLGHAVHDAIDGAFRSVSVPALPDKLTFYLEQVVYGVVKRMLILVIDEDDMGAIRIDPYNFTDPTKYSVPGQFDVTKDFDEVRLEDLSPQRQECQIVYMQTELNVFVGTFPDCNCIENGAPGKGAVTLSCGGMTALVYWRESIEQDNILPYDFKKIVSYPLLPYIAPGAENFRPPCDCH</sequence>
<evidence type="ECO:0000256" key="1">
    <source>
        <dbReference type="SAM" id="SignalP"/>
    </source>
</evidence>
<name>A0AAV2HYD2_LYMST</name>
<comment type="caution">
    <text evidence="2">The sequence shown here is derived from an EMBL/GenBank/DDBJ whole genome shotgun (WGS) entry which is preliminary data.</text>
</comment>
<evidence type="ECO:0000313" key="2">
    <source>
        <dbReference type="EMBL" id="CAL1538053.1"/>
    </source>
</evidence>
<dbReference type="AlphaFoldDB" id="A0AAV2HYD2"/>
<dbReference type="Gene3D" id="2.40.128.590">
    <property type="entry name" value="CpcT/CpeT domain"/>
    <property type="match status" value="1"/>
</dbReference>
<evidence type="ECO:0000313" key="3">
    <source>
        <dbReference type="Proteomes" id="UP001497497"/>
    </source>
</evidence>
<dbReference type="EMBL" id="CAXITT010000282">
    <property type="protein sequence ID" value="CAL1538053.1"/>
    <property type="molecule type" value="Genomic_DNA"/>
</dbReference>
<gene>
    <name evidence="2" type="ORF">GSLYS_00011874001</name>
</gene>